<dbReference type="InterPro" id="IPR019787">
    <property type="entry name" value="Znf_PHD-finger"/>
</dbReference>
<evidence type="ECO:0000256" key="1">
    <source>
        <dbReference type="ARBA" id="ARBA00022723"/>
    </source>
</evidence>
<sequence length="167" mass="18955">MLEVFDQLINEPQPKTQTTDSSSTSKLGSLSVHLSRARGRARGRRNRVIGLPAGERIQEKHTFRQLRESSKNLSHLKLLSIPDALASEEIDIEIIDDYLEIDALNYLKALIKQKRESDYWTCNTCDNPLGTGFSIECDKCLFWNHGSCVNIVKEPENDWCCSKCIAN</sequence>
<keyword evidence="2 4" id="KW-0863">Zinc-finger</keyword>
<evidence type="ECO:0000313" key="8">
    <source>
        <dbReference type="Proteomes" id="UP000826195"/>
    </source>
</evidence>
<comment type="caution">
    <text evidence="7">The sequence shown here is derived from an EMBL/GenBank/DDBJ whole genome shotgun (WGS) entry which is preliminary data.</text>
</comment>
<evidence type="ECO:0000313" key="7">
    <source>
        <dbReference type="EMBL" id="KAH0560876.1"/>
    </source>
</evidence>
<accession>A0AAV7J0X4</accession>
<feature type="domain" description="PHD-type" evidence="6">
    <location>
        <begin position="119"/>
        <end position="167"/>
    </location>
</feature>
<dbReference type="EMBL" id="JAHXZJ010000374">
    <property type="protein sequence ID" value="KAH0560876.1"/>
    <property type="molecule type" value="Genomic_DNA"/>
</dbReference>
<evidence type="ECO:0000256" key="4">
    <source>
        <dbReference type="PROSITE-ProRule" id="PRU00146"/>
    </source>
</evidence>
<keyword evidence="8" id="KW-1185">Reference proteome</keyword>
<reference evidence="7 8" key="1">
    <citation type="journal article" date="2021" name="J. Hered.">
        <title>A chromosome-level genome assembly of the parasitoid wasp, Cotesia glomerata (Hymenoptera: Braconidae).</title>
        <authorList>
            <person name="Pinto B.J."/>
            <person name="Weis J.J."/>
            <person name="Gamble T."/>
            <person name="Ode P.J."/>
            <person name="Paul R."/>
            <person name="Zaspel J.M."/>
        </authorList>
    </citation>
    <scope>NUCLEOTIDE SEQUENCE [LARGE SCALE GENOMIC DNA]</scope>
    <source>
        <strain evidence="7">CgM1</strain>
    </source>
</reference>
<feature type="region of interest" description="Disordered" evidence="5">
    <location>
        <begin position="8"/>
        <end position="31"/>
    </location>
</feature>
<keyword evidence="1" id="KW-0479">Metal-binding</keyword>
<gene>
    <name evidence="7" type="ORF">KQX54_009665</name>
</gene>
<evidence type="ECO:0000259" key="6">
    <source>
        <dbReference type="PROSITE" id="PS50016"/>
    </source>
</evidence>
<dbReference type="GO" id="GO:0008270">
    <property type="term" value="F:zinc ion binding"/>
    <property type="evidence" value="ECO:0007669"/>
    <property type="project" value="UniProtKB-KW"/>
</dbReference>
<organism evidence="7 8">
    <name type="scientific">Cotesia glomerata</name>
    <name type="common">Lepidopteran parasitic wasp</name>
    <name type="synonym">Apanteles glomeratus</name>
    <dbReference type="NCBI Taxonomy" id="32391"/>
    <lineage>
        <taxon>Eukaryota</taxon>
        <taxon>Metazoa</taxon>
        <taxon>Ecdysozoa</taxon>
        <taxon>Arthropoda</taxon>
        <taxon>Hexapoda</taxon>
        <taxon>Insecta</taxon>
        <taxon>Pterygota</taxon>
        <taxon>Neoptera</taxon>
        <taxon>Endopterygota</taxon>
        <taxon>Hymenoptera</taxon>
        <taxon>Apocrita</taxon>
        <taxon>Ichneumonoidea</taxon>
        <taxon>Braconidae</taxon>
        <taxon>Microgastrinae</taxon>
        <taxon>Cotesia</taxon>
    </lineage>
</organism>
<dbReference type="SUPFAM" id="SSF57903">
    <property type="entry name" value="FYVE/PHD zinc finger"/>
    <property type="match status" value="1"/>
</dbReference>
<dbReference type="Gene3D" id="3.30.40.10">
    <property type="entry name" value="Zinc/RING finger domain, C3HC4 (zinc finger)"/>
    <property type="match status" value="1"/>
</dbReference>
<protein>
    <recommendedName>
        <fullName evidence="6">PHD-type domain-containing protein</fullName>
    </recommendedName>
</protein>
<dbReference type="PROSITE" id="PS50016">
    <property type="entry name" value="ZF_PHD_2"/>
    <property type="match status" value="1"/>
</dbReference>
<name>A0AAV7J0X4_COTGL</name>
<dbReference type="AlphaFoldDB" id="A0AAV7J0X4"/>
<dbReference type="InterPro" id="IPR001965">
    <property type="entry name" value="Znf_PHD"/>
</dbReference>
<feature type="compositionally biased region" description="Low complexity" evidence="5">
    <location>
        <begin position="16"/>
        <end position="31"/>
    </location>
</feature>
<evidence type="ECO:0000256" key="3">
    <source>
        <dbReference type="ARBA" id="ARBA00022833"/>
    </source>
</evidence>
<dbReference type="InterPro" id="IPR013083">
    <property type="entry name" value="Znf_RING/FYVE/PHD"/>
</dbReference>
<dbReference type="SMART" id="SM00249">
    <property type="entry name" value="PHD"/>
    <property type="match status" value="1"/>
</dbReference>
<evidence type="ECO:0000256" key="5">
    <source>
        <dbReference type="SAM" id="MobiDB-lite"/>
    </source>
</evidence>
<evidence type="ECO:0000256" key="2">
    <source>
        <dbReference type="ARBA" id="ARBA00022771"/>
    </source>
</evidence>
<proteinExistence type="predicted"/>
<dbReference type="InterPro" id="IPR011011">
    <property type="entry name" value="Znf_FYVE_PHD"/>
</dbReference>
<dbReference type="Proteomes" id="UP000826195">
    <property type="component" value="Unassembled WGS sequence"/>
</dbReference>
<keyword evidence="3" id="KW-0862">Zinc</keyword>